<gene>
    <name evidence="2" type="ORF">HBF26_18715</name>
</gene>
<sequence length="153" mass="17438">MKHMVFCLGMLAATFTASASPPHDDMRTLVDRLVDDTTKDSASEARAFDRLMHLGSAAVPYIVARLGDGRRLPEQSIWVRRHGHEDRQYQPWYVHDGLEAVLNELTGVTMGPQNGHLLKSQREKNTRKWVAWCVQRYPMQADVCRSGRTSDMK</sequence>
<proteinExistence type="predicted"/>
<protein>
    <submittedName>
        <fullName evidence="2">Uncharacterized protein</fullName>
    </submittedName>
</protein>
<evidence type="ECO:0000256" key="1">
    <source>
        <dbReference type="SAM" id="SignalP"/>
    </source>
</evidence>
<dbReference type="Proteomes" id="UP001429601">
    <property type="component" value="Unassembled WGS sequence"/>
</dbReference>
<accession>A0ABX0QC15</accession>
<keyword evidence="3" id="KW-1185">Reference proteome</keyword>
<dbReference type="EMBL" id="JAAQQR010000012">
    <property type="protein sequence ID" value="NID06927.1"/>
    <property type="molecule type" value="Genomic_DNA"/>
</dbReference>
<organism evidence="2 3">
    <name type="scientific">Luteibacter jiangsuensis</name>
    <dbReference type="NCBI Taxonomy" id="637577"/>
    <lineage>
        <taxon>Bacteria</taxon>
        <taxon>Pseudomonadati</taxon>
        <taxon>Pseudomonadota</taxon>
        <taxon>Gammaproteobacteria</taxon>
        <taxon>Lysobacterales</taxon>
        <taxon>Rhodanobacteraceae</taxon>
        <taxon>Luteibacter</taxon>
    </lineage>
</organism>
<dbReference type="RefSeq" id="WP_167129635.1">
    <property type="nucleotide sequence ID" value="NZ_JAAQQR010000012.1"/>
</dbReference>
<evidence type="ECO:0000313" key="3">
    <source>
        <dbReference type="Proteomes" id="UP001429601"/>
    </source>
</evidence>
<comment type="caution">
    <text evidence="2">The sequence shown here is derived from an EMBL/GenBank/DDBJ whole genome shotgun (WGS) entry which is preliminary data.</text>
</comment>
<name>A0ABX0QC15_9GAMM</name>
<feature type="signal peptide" evidence="1">
    <location>
        <begin position="1"/>
        <end position="19"/>
    </location>
</feature>
<keyword evidence="1" id="KW-0732">Signal</keyword>
<reference evidence="2 3" key="1">
    <citation type="journal article" date="2011" name="Curr. Microbiol.">
        <title>Luteibacter jiangsuensis sp. nov.: a methamidophos-degrading bacterium isolated from a methamidophos-manufacturing factory.</title>
        <authorList>
            <person name="Wang L."/>
            <person name="Wang G.L."/>
            <person name="Li S.P."/>
            <person name="Jiang J.D."/>
        </authorList>
    </citation>
    <scope>NUCLEOTIDE SEQUENCE [LARGE SCALE GENOMIC DNA]</scope>
    <source>
        <strain evidence="2 3">CGMCC 1.10133</strain>
    </source>
</reference>
<evidence type="ECO:0000313" key="2">
    <source>
        <dbReference type="EMBL" id="NID06927.1"/>
    </source>
</evidence>
<feature type="chain" id="PRO_5047543900" evidence="1">
    <location>
        <begin position="20"/>
        <end position="153"/>
    </location>
</feature>